<dbReference type="Proteomes" id="UP000825935">
    <property type="component" value="Chromosome 31"/>
</dbReference>
<dbReference type="OrthoDB" id="691961at2759"/>
<evidence type="ECO:0000313" key="4">
    <source>
        <dbReference type="Proteomes" id="UP000825935"/>
    </source>
</evidence>
<dbReference type="PANTHER" id="PTHR33878:SF1">
    <property type="entry name" value="OS08G0559000 PROTEIN"/>
    <property type="match status" value="1"/>
</dbReference>
<accession>A0A8T2QVH3</accession>
<evidence type="ECO:0000256" key="1">
    <source>
        <dbReference type="SAM" id="MobiDB-lite"/>
    </source>
</evidence>
<keyword evidence="2" id="KW-0812">Transmembrane</keyword>
<protein>
    <submittedName>
        <fullName evidence="3">Uncharacterized protein</fullName>
    </submittedName>
</protein>
<sequence>MAMRTVSSRLRSLGHALRVSGTLQPRAFSSRVLSDEERAAENVYIKKMEKEKLEKRLATEGGKAETHVSSSSPAYERPPVSDTSSDPTKNIAVAAGLVAIVASGWWFYRANKQVFVVDDE</sequence>
<dbReference type="InterPro" id="IPR045284">
    <property type="entry name" value="At2g27730-like"/>
</dbReference>
<comment type="caution">
    <text evidence="3">The sequence shown here is derived from an EMBL/GenBank/DDBJ whole genome shotgun (WGS) entry which is preliminary data.</text>
</comment>
<keyword evidence="4" id="KW-1185">Reference proteome</keyword>
<dbReference type="AlphaFoldDB" id="A0A8T2QVH3"/>
<name>A0A8T2QVH3_CERRI</name>
<keyword evidence="2" id="KW-0472">Membrane</keyword>
<feature type="region of interest" description="Disordered" evidence="1">
    <location>
        <begin position="55"/>
        <end position="88"/>
    </location>
</feature>
<reference evidence="3" key="1">
    <citation type="submission" date="2021-08" db="EMBL/GenBank/DDBJ databases">
        <title>WGS assembly of Ceratopteris richardii.</title>
        <authorList>
            <person name="Marchant D.B."/>
            <person name="Chen G."/>
            <person name="Jenkins J."/>
            <person name="Shu S."/>
            <person name="Leebens-Mack J."/>
            <person name="Grimwood J."/>
            <person name="Schmutz J."/>
            <person name="Soltis P."/>
            <person name="Soltis D."/>
            <person name="Chen Z.-H."/>
        </authorList>
    </citation>
    <scope>NUCLEOTIDE SEQUENCE</scope>
    <source>
        <strain evidence="3">Whitten #5841</strain>
        <tissue evidence="3">Leaf</tissue>
    </source>
</reference>
<evidence type="ECO:0000256" key="2">
    <source>
        <dbReference type="SAM" id="Phobius"/>
    </source>
</evidence>
<feature type="compositionally biased region" description="Basic and acidic residues" evidence="1">
    <location>
        <begin position="55"/>
        <end position="66"/>
    </location>
</feature>
<proteinExistence type="predicted"/>
<feature type="transmembrane region" description="Helical" evidence="2">
    <location>
        <begin position="91"/>
        <end position="108"/>
    </location>
</feature>
<gene>
    <name evidence="3" type="ORF">KP509_31G005800</name>
</gene>
<evidence type="ECO:0000313" key="3">
    <source>
        <dbReference type="EMBL" id="KAH7287976.1"/>
    </source>
</evidence>
<dbReference type="PANTHER" id="PTHR33878">
    <property type="entry name" value="OS08G0559000 PROTEIN"/>
    <property type="match status" value="1"/>
</dbReference>
<keyword evidence="2" id="KW-1133">Transmembrane helix</keyword>
<organism evidence="3 4">
    <name type="scientific">Ceratopteris richardii</name>
    <name type="common">Triangle waterfern</name>
    <dbReference type="NCBI Taxonomy" id="49495"/>
    <lineage>
        <taxon>Eukaryota</taxon>
        <taxon>Viridiplantae</taxon>
        <taxon>Streptophyta</taxon>
        <taxon>Embryophyta</taxon>
        <taxon>Tracheophyta</taxon>
        <taxon>Polypodiopsida</taxon>
        <taxon>Polypodiidae</taxon>
        <taxon>Polypodiales</taxon>
        <taxon>Pteridineae</taxon>
        <taxon>Pteridaceae</taxon>
        <taxon>Parkerioideae</taxon>
        <taxon>Ceratopteris</taxon>
    </lineage>
</organism>
<dbReference type="EMBL" id="CM035436">
    <property type="protein sequence ID" value="KAH7287976.1"/>
    <property type="molecule type" value="Genomic_DNA"/>
</dbReference>
<dbReference type="OMA" id="GWYMISP"/>